<dbReference type="SUPFAM" id="SSF53613">
    <property type="entry name" value="Ribokinase-like"/>
    <property type="match status" value="1"/>
</dbReference>
<dbReference type="RefSeq" id="WP_110131382.1">
    <property type="nucleotide sequence ID" value="NZ_QHJQ01000007.1"/>
</dbReference>
<dbReference type="InterPro" id="IPR011611">
    <property type="entry name" value="PfkB_dom"/>
</dbReference>
<dbReference type="Pfam" id="PF00294">
    <property type="entry name" value="PfkB"/>
    <property type="match status" value="2"/>
</dbReference>
<dbReference type="OrthoDB" id="9802794at2"/>
<keyword evidence="2 4" id="KW-0418">Kinase</keyword>
<dbReference type="Gene3D" id="3.40.1190.20">
    <property type="match status" value="2"/>
</dbReference>
<dbReference type="InParanoid" id="A0A317ZED5"/>
<reference evidence="4 5" key="1">
    <citation type="submission" date="2018-05" db="EMBL/GenBank/DDBJ databases">
        <title>Coraliomargarita sinensis sp. nov., isolated from a marine solar saltern.</title>
        <authorList>
            <person name="Zhou L.Y."/>
        </authorList>
    </citation>
    <scope>NUCLEOTIDE SEQUENCE [LARGE SCALE GENOMIC DNA]</scope>
    <source>
        <strain evidence="4 5">WN38</strain>
    </source>
</reference>
<feature type="domain" description="Carbohydrate kinase PfkB" evidence="3">
    <location>
        <begin position="202"/>
        <end position="336"/>
    </location>
</feature>
<keyword evidence="5" id="KW-1185">Reference proteome</keyword>
<organism evidence="4 5">
    <name type="scientific">Coraliomargarita sinensis</name>
    <dbReference type="NCBI Taxonomy" id="2174842"/>
    <lineage>
        <taxon>Bacteria</taxon>
        <taxon>Pseudomonadati</taxon>
        <taxon>Verrucomicrobiota</taxon>
        <taxon>Opitutia</taxon>
        <taxon>Puniceicoccales</taxon>
        <taxon>Coraliomargaritaceae</taxon>
        <taxon>Coraliomargarita</taxon>
    </lineage>
</organism>
<dbReference type="InterPro" id="IPR029056">
    <property type="entry name" value="Ribokinase-like"/>
</dbReference>
<evidence type="ECO:0000256" key="2">
    <source>
        <dbReference type="ARBA" id="ARBA00022777"/>
    </source>
</evidence>
<gene>
    <name evidence="4" type="ORF">DDZ13_10345</name>
</gene>
<proteinExistence type="predicted"/>
<evidence type="ECO:0000256" key="1">
    <source>
        <dbReference type="ARBA" id="ARBA00022679"/>
    </source>
</evidence>
<evidence type="ECO:0000259" key="3">
    <source>
        <dbReference type="Pfam" id="PF00294"/>
    </source>
</evidence>
<dbReference type="GO" id="GO:0033785">
    <property type="term" value="F:heptose 7-phosphate kinase activity"/>
    <property type="evidence" value="ECO:0007669"/>
    <property type="project" value="TreeGrafter"/>
</dbReference>
<comment type="caution">
    <text evidence="4">The sequence shown here is derived from an EMBL/GenBank/DDBJ whole genome shotgun (WGS) entry which is preliminary data.</text>
</comment>
<dbReference type="CDD" id="cd01172">
    <property type="entry name" value="RfaE_like"/>
    <property type="match status" value="1"/>
</dbReference>
<dbReference type="EMBL" id="QHJQ01000007">
    <property type="protein sequence ID" value="PXA03686.1"/>
    <property type="molecule type" value="Genomic_DNA"/>
</dbReference>
<keyword evidence="1" id="KW-0808">Transferase</keyword>
<dbReference type="AlphaFoldDB" id="A0A317ZED5"/>
<sequence length="348" mass="37082">MLPDFSSLRVLVIGDIMLDHYIWGDATRISPEAPVPVVGVERDSYVPGGAANVACNLSGLGVRTSLLGRYGPDDGGNRLGALLSERGIELSPIGCRKKSSTIVKTRVVVQRQQMCRIDRELSAEAYCLSNDLNSETVGRLLSGYHAIILSDYAKGTIDQKLIHLLRDSRAQGTRSGELGAEGLEQRAGGSFQVSGLKSQPSFPLLVLDPKPKRHLDLNGMDLMTPNRTEALQLAGMAYDPHAPFDDQQVCSAIYQRFAPENLVVTLGAEGMLLCHKDKVLGRLPTEAKEVFDVSGAGDTVVATLTAALASGLKLKDAAALANKAAGIVVSHVGTSPIQREALEQGAES</sequence>
<dbReference type="InterPro" id="IPR011913">
    <property type="entry name" value="RfaE_dom_I"/>
</dbReference>
<name>A0A317ZED5_9BACT</name>
<dbReference type="PANTHER" id="PTHR46969:SF1">
    <property type="entry name" value="BIFUNCTIONAL PROTEIN HLDE"/>
    <property type="match status" value="1"/>
</dbReference>
<accession>A0A317ZED5</accession>
<dbReference type="GO" id="GO:0033786">
    <property type="term" value="F:heptose-1-phosphate adenylyltransferase activity"/>
    <property type="evidence" value="ECO:0007669"/>
    <property type="project" value="TreeGrafter"/>
</dbReference>
<dbReference type="FunCoup" id="A0A317ZED5">
    <property type="interactions" value="243"/>
</dbReference>
<feature type="domain" description="Carbohydrate kinase PfkB" evidence="3">
    <location>
        <begin position="9"/>
        <end position="163"/>
    </location>
</feature>
<protein>
    <submittedName>
        <fullName evidence="4">Carbohydrate kinase</fullName>
    </submittedName>
</protein>
<dbReference type="GO" id="GO:0005829">
    <property type="term" value="C:cytosol"/>
    <property type="evidence" value="ECO:0007669"/>
    <property type="project" value="TreeGrafter"/>
</dbReference>
<evidence type="ECO:0000313" key="5">
    <source>
        <dbReference type="Proteomes" id="UP000247099"/>
    </source>
</evidence>
<dbReference type="Proteomes" id="UP000247099">
    <property type="component" value="Unassembled WGS sequence"/>
</dbReference>
<evidence type="ECO:0000313" key="4">
    <source>
        <dbReference type="EMBL" id="PXA03686.1"/>
    </source>
</evidence>
<dbReference type="PANTHER" id="PTHR46969">
    <property type="entry name" value="BIFUNCTIONAL PROTEIN HLDE"/>
    <property type="match status" value="1"/>
</dbReference>
<dbReference type="GO" id="GO:0016773">
    <property type="term" value="F:phosphotransferase activity, alcohol group as acceptor"/>
    <property type="evidence" value="ECO:0007669"/>
    <property type="project" value="InterPro"/>
</dbReference>